<keyword evidence="6" id="KW-1185">Reference proteome</keyword>
<dbReference type="OrthoDB" id="2125469at2759"/>
<accession>A0A0L0T3N4</accession>
<dbReference type="PROSITE" id="PS51677">
    <property type="entry name" value="NODB"/>
    <property type="match status" value="1"/>
</dbReference>
<evidence type="ECO:0000259" key="4">
    <source>
        <dbReference type="PROSITE" id="PS51677"/>
    </source>
</evidence>
<keyword evidence="3" id="KW-0812">Transmembrane</keyword>
<dbReference type="GO" id="GO:0009272">
    <property type="term" value="P:fungal-type cell wall biogenesis"/>
    <property type="evidence" value="ECO:0007669"/>
    <property type="project" value="UniProtKB-ARBA"/>
</dbReference>
<dbReference type="GO" id="GO:0046872">
    <property type="term" value="F:metal ion binding"/>
    <property type="evidence" value="ECO:0007669"/>
    <property type="project" value="UniProtKB-KW"/>
</dbReference>
<dbReference type="eggNOG" id="ENOG502SB4K">
    <property type="taxonomic scope" value="Eukaryota"/>
</dbReference>
<evidence type="ECO:0000313" key="6">
    <source>
        <dbReference type="Proteomes" id="UP000054350"/>
    </source>
</evidence>
<evidence type="ECO:0000256" key="2">
    <source>
        <dbReference type="ARBA" id="ARBA00022801"/>
    </source>
</evidence>
<dbReference type="GO" id="GO:0005975">
    <property type="term" value="P:carbohydrate metabolic process"/>
    <property type="evidence" value="ECO:0007669"/>
    <property type="project" value="InterPro"/>
</dbReference>
<dbReference type="PANTHER" id="PTHR10587:SF133">
    <property type="entry name" value="CHITIN DEACETYLASE 1-RELATED"/>
    <property type="match status" value="1"/>
</dbReference>
<protein>
    <recommendedName>
        <fullName evidence="4">NodB homology domain-containing protein</fullName>
    </recommendedName>
</protein>
<sequence length="355" mass="37282">MTLLNPFRVVVALVVAVAAYFALNDPSIERARSKDRARRAVVAYIPPPTSCIKDGQIAMTFDNGISTANTPAILDVLKSANATATFHVSTEWVGVYTVVDAILRRMIDEGHTVGFSWYGSDPRNMTDLQLSSSLQAQATKIYNAIARFPRLIRLPYDMANIQVLSGAAAQDFKVTSYNLDPADYHLCPSASTMTSSSTTKKTVSVSTATTLATTPPTKAYTAKLDAFKAAGVKGAVIAVHNDLCPIASAIGRVISTVRAEGYQLVTLDKCLDGETPYKSVAGAATSVIPTYPAAATAKSSAAGASSDTTTTTGNTVAEELKKKSGATTSTHVTSTTAWSVVLVAMVTVALIAVLS</sequence>
<dbReference type="InterPro" id="IPR011330">
    <property type="entry name" value="Glyco_hydro/deAcase_b/a-brl"/>
</dbReference>
<dbReference type="Gene3D" id="3.20.20.370">
    <property type="entry name" value="Glycoside hydrolase/deacetylase"/>
    <property type="match status" value="1"/>
</dbReference>
<dbReference type="GO" id="GO:0004099">
    <property type="term" value="F:chitin deacetylase activity"/>
    <property type="evidence" value="ECO:0007669"/>
    <property type="project" value="UniProtKB-ARBA"/>
</dbReference>
<dbReference type="OMA" id="TECQRIQ"/>
<evidence type="ECO:0000313" key="5">
    <source>
        <dbReference type="EMBL" id="KNE69305.1"/>
    </source>
</evidence>
<gene>
    <name evidence="5" type="ORF">AMAG_13683</name>
</gene>
<keyword evidence="1" id="KW-0479">Metal-binding</keyword>
<reference evidence="6" key="2">
    <citation type="submission" date="2009-11" db="EMBL/GenBank/DDBJ databases">
        <title>The Genome Sequence of Allomyces macrogynus strain ATCC 38327.</title>
        <authorList>
            <consortium name="The Broad Institute Genome Sequencing Platform"/>
            <person name="Russ C."/>
            <person name="Cuomo C."/>
            <person name="Shea T."/>
            <person name="Young S.K."/>
            <person name="Zeng Q."/>
            <person name="Koehrsen M."/>
            <person name="Haas B."/>
            <person name="Borodovsky M."/>
            <person name="Guigo R."/>
            <person name="Alvarado L."/>
            <person name="Berlin A."/>
            <person name="Borenstein D."/>
            <person name="Chen Z."/>
            <person name="Engels R."/>
            <person name="Freedman E."/>
            <person name="Gellesch M."/>
            <person name="Goldberg J."/>
            <person name="Griggs A."/>
            <person name="Gujja S."/>
            <person name="Heiman D."/>
            <person name="Hepburn T."/>
            <person name="Howarth C."/>
            <person name="Jen D."/>
            <person name="Larson L."/>
            <person name="Lewis B."/>
            <person name="Mehta T."/>
            <person name="Park D."/>
            <person name="Pearson M."/>
            <person name="Roberts A."/>
            <person name="Saif S."/>
            <person name="Shenoy N."/>
            <person name="Sisk P."/>
            <person name="Stolte C."/>
            <person name="Sykes S."/>
            <person name="Walk T."/>
            <person name="White J."/>
            <person name="Yandava C."/>
            <person name="Burger G."/>
            <person name="Gray M.W."/>
            <person name="Holland P.W.H."/>
            <person name="King N."/>
            <person name="Lang F.B.F."/>
            <person name="Roger A.J."/>
            <person name="Ruiz-Trillo I."/>
            <person name="Lander E."/>
            <person name="Nusbaum C."/>
        </authorList>
    </citation>
    <scope>NUCLEOTIDE SEQUENCE [LARGE SCALE GENOMIC DNA]</scope>
    <source>
        <strain evidence="6">ATCC 38327</strain>
    </source>
</reference>
<proteinExistence type="predicted"/>
<dbReference type="Proteomes" id="UP000054350">
    <property type="component" value="Unassembled WGS sequence"/>
</dbReference>
<name>A0A0L0T3N4_ALLM3</name>
<keyword evidence="2" id="KW-0378">Hydrolase</keyword>
<dbReference type="GO" id="GO:0016020">
    <property type="term" value="C:membrane"/>
    <property type="evidence" value="ECO:0007669"/>
    <property type="project" value="TreeGrafter"/>
</dbReference>
<dbReference type="VEuPathDB" id="FungiDB:AMAG_13683"/>
<dbReference type="EMBL" id="GG745360">
    <property type="protein sequence ID" value="KNE69305.1"/>
    <property type="molecule type" value="Genomic_DNA"/>
</dbReference>
<keyword evidence="3" id="KW-1133">Transmembrane helix</keyword>
<organism evidence="5 6">
    <name type="scientific">Allomyces macrogynus (strain ATCC 38327)</name>
    <name type="common">Allomyces javanicus var. macrogynus</name>
    <dbReference type="NCBI Taxonomy" id="578462"/>
    <lineage>
        <taxon>Eukaryota</taxon>
        <taxon>Fungi</taxon>
        <taxon>Fungi incertae sedis</taxon>
        <taxon>Blastocladiomycota</taxon>
        <taxon>Blastocladiomycetes</taxon>
        <taxon>Blastocladiales</taxon>
        <taxon>Blastocladiaceae</taxon>
        <taxon>Allomyces</taxon>
    </lineage>
</organism>
<evidence type="ECO:0000256" key="1">
    <source>
        <dbReference type="ARBA" id="ARBA00022723"/>
    </source>
</evidence>
<dbReference type="PANTHER" id="PTHR10587">
    <property type="entry name" value="GLYCOSYL TRANSFERASE-RELATED"/>
    <property type="match status" value="1"/>
</dbReference>
<dbReference type="Pfam" id="PF01522">
    <property type="entry name" value="Polysacc_deac_1"/>
    <property type="match status" value="1"/>
</dbReference>
<feature type="domain" description="NodB homology" evidence="4">
    <location>
        <begin position="55"/>
        <end position="265"/>
    </location>
</feature>
<dbReference type="STRING" id="578462.A0A0L0T3N4"/>
<dbReference type="InterPro" id="IPR050248">
    <property type="entry name" value="Polysacc_deacetylase_ArnD"/>
</dbReference>
<evidence type="ECO:0000256" key="3">
    <source>
        <dbReference type="SAM" id="Phobius"/>
    </source>
</evidence>
<reference evidence="5 6" key="1">
    <citation type="submission" date="2009-11" db="EMBL/GenBank/DDBJ databases">
        <title>Annotation of Allomyces macrogynus ATCC 38327.</title>
        <authorList>
            <consortium name="The Broad Institute Genome Sequencing Platform"/>
            <person name="Russ C."/>
            <person name="Cuomo C."/>
            <person name="Burger G."/>
            <person name="Gray M.W."/>
            <person name="Holland P.W.H."/>
            <person name="King N."/>
            <person name="Lang F.B.F."/>
            <person name="Roger A.J."/>
            <person name="Ruiz-Trillo I."/>
            <person name="Young S.K."/>
            <person name="Zeng Q."/>
            <person name="Gargeya S."/>
            <person name="Fitzgerald M."/>
            <person name="Haas B."/>
            <person name="Abouelleil A."/>
            <person name="Alvarado L."/>
            <person name="Arachchi H.M."/>
            <person name="Berlin A."/>
            <person name="Chapman S.B."/>
            <person name="Gearin G."/>
            <person name="Goldberg J."/>
            <person name="Griggs A."/>
            <person name="Gujja S."/>
            <person name="Hansen M."/>
            <person name="Heiman D."/>
            <person name="Howarth C."/>
            <person name="Larimer J."/>
            <person name="Lui A."/>
            <person name="MacDonald P.J.P."/>
            <person name="McCowen C."/>
            <person name="Montmayeur A."/>
            <person name="Murphy C."/>
            <person name="Neiman D."/>
            <person name="Pearson M."/>
            <person name="Priest M."/>
            <person name="Roberts A."/>
            <person name="Saif S."/>
            <person name="Shea T."/>
            <person name="Sisk P."/>
            <person name="Stolte C."/>
            <person name="Sykes S."/>
            <person name="Wortman J."/>
            <person name="Nusbaum C."/>
            <person name="Birren B."/>
        </authorList>
    </citation>
    <scope>NUCLEOTIDE SEQUENCE [LARGE SCALE GENOMIC DNA]</scope>
    <source>
        <strain evidence="5 6">ATCC 38327</strain>
    </source>
</reference>
<dbReference type="InterPro" id="IPR002509">
    <property type="entry name" value="NODB_dom"/>
</dbReference>
<keyword evidence="3" id="KW-0472">Membrane</keyword>
<feature type="transmembrane region" description="Helical" evidence="3">
    <location>
        <begin position="336"/>
        <end position="354"/>
    </location>
</feature>
<dbReference type="AlphaFoldDB" id="A0A0L0T3N4"/>
<dbReference type="SUPFAM" id="SSF88713">
    <property type="entry name" value="Glycoside hydrolase/deacetylase"/>
    <property type="match status" value="1"/>
</dbReference>